<reference evidence="3 4" key="1">
    <citation type="submission" date="2018-10" db="EMBL/GenBank/DDBJ databases">
        <title>A high-quality apple genome assembly.</title>
        <authorList>
            <person name="Hu J."/>
        </authorList>
    </citation>
    <scope>NUCLEOTIDE SEQUENCE [LARGE SCALE GENOMIC DNA]</scope>
    <source>
        <strain evidence="4">cv. HFTH1</strain>
        <tissue evidence="3">Young leaf</tissue>
    </source>
</reference>
<name>A0A498J0Z4_MALDO</name>
<protein>
    <submittedName>
        <fullName evidence="3">Uncharacterized protein</fullName>
    </submittedName>
</protein>
<evidence type="ECO:0000256" key="2">
    <source>
        <dbReference type="SAM" id="SignalP"/>
    </source>
</evidence>
<feature type="chain" id="PRO_5019750519" evidence="2">
    <location>
        <begin position="29"/>
        <end position="90"/>
    </location>
</feature>
<accession>A0A498J0Z4</accession>
<proteinExistence type="predicted"/>
<keyword evidence="4" id="KW-1185">Reference proteome</keyword>
<feature type="signal peptide" evidence="2">
    <location>
        <begin position="1"/>
        <end position="28"/>
    </location>
</feature>
<keyword evidence="2" id="KW-0732">Signal</keyword>
<dbReference type="AlphaFoldDB" id="A0A498J0Z4"/>
<sequence length="90" mass="9749">MKRWSRIQAALALAISMIFSTWPNIATAEARPLASASASAAASKAAFSTLSQVLKDFEADKKNPNKQIGSSFRRIPPSTSNPTQNRYNPP</sequence>
<organism evidence="3 4">
    <name type="scientific">Malus domestica</name>
    <name type="common">Apple</name>
    <name type="synonym">Pyrus malus</name>
    <dbReference type="NCBI Taxonomy" id="3750"/>
    <lineage>
        <taxon>Eukaryota</taxon>
        <taxon>Viridiplantae</taxon>
        <taxon>Streptophyta</taxon>
        <taxon>Embryophyta</taxon>
        <taxon>Tracheophyta</taxon>
        <taxon>Spermatophyta</taxon>
        <taxon>Magnoliopsida</taxon>
        <taxon>eudicotyledons</taxon>
        <taxon>Gunneridae</taxon>
        <taxon>Pentapetalae</taxon>
        <taxon>rosids</taxon>
        <taxon>fabids</taxon>
        <taxon>Rosales</taxon>
        <taxon>Rosaceae</taxon>
        <taxon>Amygdaloideae</taxon>
        <taxon>Maleae</taxon>
        <taxon>Malus</taxon>
    </lineage>
</organism>
<evidence type="ECO:0000256" key="1">
    <source>
        <dbReference type="SAM" id="MobiDB-lite"/>
    </source>
</evidence>
<evidence type="ECO:0000313" key="3">
    <source>
        <dbReference type="EMBL" id="RXH88936.1"/>
    </source>
</evidence>
<dbReference type="EMBL" id="RDQH01000335">
    <property type="protein sequence ID" value="RXH88936.1"/>
    <property type="molecule type" value="Genomic_DNA"/>
</dbReference>
<gene>
    <name evidence="3" type="ORF">DVH24_000535</name>
</gene>
<dbReference type="Proteomes" id="UP000290289">
    <property type="component" value="Chromosome 9"/>
</dbReference>
<feature type="compositionally biased region" description="Polar residues" evidence="1">
    <location>
        <begin position="77"/>
        <end position="90"/>
    </location>
</feature>
<feature type="region of interest" description="Disordered" evidence="1">
    <location>
        <begin position="58"/>
        <end position="90"/>
    </location>
</feature>
<dbReference type="Gramene" id="mRNA:MD09G0150200">
    <property type="protein sequence ID" value="mRNA:MD09G0150200"/>
    <property type="gene ID" value="MD09G0150200"/>
</dbReference>
<comment type="caution">
    <text evidence="3">The sequence shown here is derived from an EMBL/GenBank/DDBJ whole genome shotgun (WGS) entry which is preliminary data.</text>
</comment>
<evidence type="ECO:0000313" key="4">
    <source>
        <dbReference type="Proteomes" id="UP000290289"/>
    </source>
</evidence>